<sequence length="291" mass="31724">MSILYVHGVAIREGDQPQWATLKRLTHGALWDEVRAALQTHVAPSVNPADPQGVNTDWVYWGDLGASPAHASHQQPEWFPPDHPLTLDAAALADALERGLRPEVPADRWPDLVDVCWAVSQDAGVRAVIGNAPAAGRWPVALSAVRARLGLDGVHLPQRLRLRRRQDVRHAMQDLRRPLKGFIPYFVGDALEYFTSRGNPQQPGLIAVRVLAALKKSWQLSQERSEPLVIVTHSMGGQLIYDALTGFIPADPELSDLRAAVWCAAASQVGPCKALGLFLDDQTGNGVPLDA</sequence>
<dbReference type="RefSeq" id="WP_075835873.1">
    <property type="nucleotide sequence ID" value="NZ_MSTI01000151.1"/>
</dbReference>
<dbReference type="EMBL" id="MSTI01000151">
    <property type="protein sequence ID" value="OLV16220.1"/>
    <property type="molecule type" value="Genomic_DNA"/>
</dbReference>
<comment type="caution">
    <text evidence="1">The sequence shown here is derived from an EMBL/GenBank/DDBJ whole genome shotgun (WGS) entry which is preliminary data.</text>
</comment>
<accession>A0A1U7NTH9</accession>
<reference evidence="1 2" key="1">
    <citation type="submission" date="2017-01" db="EMBL/GenBank/DDBJ databases">
        <title>Genome Analysis of Deinococcus marmoris KOPRI26562.</title>
        <authorList>
            <person name="Kim J.H."/>
            <person name="Oh H.-M."/>
        </authorList>
    </citation>
    <scope>NUCLEOTIDE SEQUENCE [LARGE SCALE GENOMIC DNA]</scope>
    <source>
        <strain evidence="1 2">KOPRI26562</strain>
    </source>
</reference>
<evidence type="ECO:0000313" key="2">
    <source>
        <dbReference type="Proteomes" id="UP000186607"/>
    </source>
</evidence>
<dbReference type="AlphaFoldDB" id="A0A1U7NTH9"/>
<dbReference type="STRING" id="249408.BOO71_0012508"/>
<evidence type="ECO:0000313" key="1">
    <source>
        <dbReference type="EMBL" id="OLV16220.1"/>
    </source>
</evidence>
<gene>
    <name evidence="1" type="ORF">BOO71_0012508</name>
</gene>
<name>A0A1U7NTH9_9DEIO</name>
<dbReference type="Proteomes" id="UP000186607">
    <property type="component" value="Unassembled WGS sequence"/>
</dbReference>
<organism evidence="1 2">
    <name type="scientific">Deinococcus marmoris</name>
    <dbReference type="NCBI Taxonomy" id="249408"/>
    <lineage>
        <taxon>Bacteria</taxon>
        <taxon>Thermotogati</taxon>
        <taxon>Deinococcota</taxon>
        <taxon>Deinococci</taxon>
        <taxon>Deinococcales</taxon>
        <taxon>Deinococcaceae</taxon>
        <taxon>Deinococcus</taxon>
    </lineage>
</organism>
<proteinExistence type="predicted"/>
<keyword evidence="2" id="KW-1185">Reference proteome</keyword>
<protein>
    <submittedName>
        <fullName evidence="1">Uncharacterized protein</fullName>
    </submittedName>
</protein>